<organism evidence="1 2">
    <name type="scientific">Larimichthys crocea</name>
    <name type="common">Large yellow croaker</name>
    <name type="synonym">Pseudosciaena crocea</name>
    <dbReference type="NCBI Taxonomy" id="215358"/>
    <lineage>
        <taxon>Eukaryota</taxon>
        <taxon>Metazoa</taxon>
        <taxon>Chordata</taxon>
        <taxon>Craniata</taxon>
        <taxon>Vertebrata</taxon>
        <taxon>Euteleostomi</taxon>
        <taxon>Actinopterygii</taxon>
        <taxon>Neopterygii</taxon>
        <taxon>Teleostei</taxon>
        <taxon>Neoteleostei</taxon>
        <taxon>Acanthomorphata</taxon>
        <taxon>Eupercaria</taxon>
        <taxon>Sciaenidae</taxon>
        <taxon>Larimichthys</taxon>
    </lineage>
</organism>
<keyword evidence="2" id="KW-1185">Reference proteome</keyword>
<accession>A0ACD3QXK9</accession>
<gene>
    <name evidence="1" type="ORF">E3U43_019269</name>
</gene>
<protein>
    <submittedName>
        <fullName evidence="1">Uncharacterized protein</fullName>
    </submittedName>
</protein>
<evidence type="ECO:0000313" key="1">
    <source>
        <dbReference type="EMBL" id="TMS11878.1"/>
    </source>
</evidence>
<dbReference type="EMBL" id="CM011686">
    <property type="protein sequence ID" value="TMS11878.1"/>
    <property type="molecule type" value="Genomic_DNA"/>
</dbReference>
<reference evidence="1" key="1">
    <citation type="submission" date="2018-11" db="EMBL/GenBank/DDBJ databases">
        <title>The sequence and de novo assembly of Larimichthys crocea genome using PacBio and Hi-C technologies.</title>
        <authorList>
            <person name="Xu P."/>
            <person name="Chen B."/>
            <person name="Zhou Z."/>
            <person name="Ke Q."/>
            <person name="Wu Y."/>
            <person name="Bai H."/>
            <person name="Pu F."/>
        </authorList>
    </citation>
    <scope>NUCLEOTIDE SEQUENCE</scope>
    <source>
        <tissue evidence="1">Muscle</tissue>
    </source>
</reference>
<proteinExistence type="predicted"/>
<comment type="caution">
    <text evidence="1">The sequence shown here is derived from an EMBL/GenBank/DDBJ whole genome shotgun (WGS) entry which is preliminary data.</text>
</comment>
<dbReference type="Proteomes" id="UP000793456">
    <property type="component" value="Chromosome XIII"/>
</dbReference>
<evidence type="ECO:0000313" key="2">
    <source>
        <dbReference type="Proteomes" id="UP000793456"/>
    </source>
</evidence>
<sequence length="257" mass="28193">MFNSAVLVSVMKVAMMTLMILGMGVESAPTERGFVKPPHPLPSLAHASAVPEKSPALNPSQYLKHWFLSTKAAGVDSRITDGTTTGTAGIRAGRFKANPSTAGPDKRAQMLKMISALEELHRMFNSTLSSRITIMPRANGRNSGKKNKAVSSCKIFASRTDTKQSGRQQLRVLFHISRFKAVLGFSTIASSSVFFYLAAVVEASCCRGMGEAIHHRGPSSSRQHCVQSERRRHRPQSDWSKLQEVPPTADQEDQQKR</sequence>
<name>A0ACD3QXK9_LARCR</name>